<name>A0ABS3YRJ9_9BACT</name>
<protein>
    <submittedName>
        <fullName evidence="1">Uncharacterized protein</fullName>
    </submittedName>
</protein>
<keyword evidence="2" id="KW-1185">Reference proteome</keyword>
<dbReference type="Proteomes" id="UP000677244">
    <property type="component" value="Unassembled WGS sequence"/>
</dbReference>
<accession>A0ABS3YRJ9</accession>
<sequence length="166" mass="19374">MITLPSKNALVVCCLFVLISCGIKEKKKDFYSTKRGAEKRILPLIKPYRAISYDNLDNWKVTFNYHEVHEPNAANADSINVIDSVIVIKCNSKCFYAGNYYPNLWVVLIPKHKTEEMFLIEEEFRSYLTGIGIQNATLRKSEETFMEFEENDQLPWRIDTTYESKE</sequence>
<reference evidence="1 2" key="1">
    <citation type="submission" date="2021-03" db="EMBL/GenBank/DDBJ databases">
        <title>Assistant Professor.</title>
        <authorList>
            <person name="Huq M.A."/>
        </authorList>
    </citation>
    <scope>NUCLEOTIDE SEQUENCE [LARGE SCALE GENOMIC DNA]</scope>
    <source>
        <strain evidence="1 2">MAH-29</strain>
    </source>
</reference>
<dbReference type="EMBL" id="JAGHKO010000001">
    <property type="protein sequence ID" value="MBO9200493.1"/>
    <property type="molecule type" value="Genomic_DNA"/>
</dbReference>
<comment type="caution">
    <text evidence="1">The sequence shown here is derived from an EMBL/GenBank/DDBJ whole genome shotgun (WGS) entry which is preliminary data.</text>
</comment>
<organism evidence="1 2">
    <name type="scientific">Niastella soli</name>
    <dbReference type="NCBI Taxonomy" id="2821487"/>
    <lineage>
        <taxon>Bacteria</taxon>
        <taxon>Pseudomonadati</taxon>
        <taxon>Bacteroidota</taxon>
        <taxon>Chitinophagia</taxon>
        <taxon>Chitinophagales</taxon>
        <taxon>Chitinophagaceae</taxon>
        <taxon>Niastella</taxon>
    </lineage>
</organism>
<evidence type="ECO:0000313" key="1">
    <source>
        <dbReference type="EMBL" id="MBO9200493.1"/>
    </source>
</evidence>
<gene>
    <name evidence="1" type="ORF">J7I42_09490</name>
</gene>
<dbReference type="PROSITE" id="PS51257">
    <property type="entry name" value="PROKAR_LIPOPROTEIN"/>
    <property type="match status" value="1"/>
</dbReference>
<proteinExistence type="predicted"/>
<evidence type="ECO:0000313" key="2">
    <source>
        <dbReference type="Proteomes" id="UP000677244"/>
    </source>
</evidence>
<dbReference type="RefSeq" id="WP_209138534.1">
    <property type="nucleotide sequence ID" value="NZ_JAGHKO010000001.1"/>
</dbReference>